<dbReference type="RefSeq" id="WP_203536624.1">
    <property type="nucleotide sequence ID" value="NZ_JAESND010000001.1"/>
</dbReference>
<evidence type="ECO:0000313" key="1">
    <source>
        <dbReference type="EMBL" id="MBM3114970.1"/>
    </source>
</evidence>
<dbReference type="Proteomes" id="UP000809431">
    <property type="component" value="Unassembled WGS sequence"/>
</dbReference>
<evidence type="ECO:0000313" key="2">
    <source>
        <dbReference type="Proteomes" id="UP000809431"/>
    </source>
</evidence>
<organism evidence="1 2">
    <name type="scientific">Jeongeupia naejangsanensis</name>
    <dbReference type="NCBI Taxonomy" id="613195"/>
    <lineage>
        <taxon>Bacteria</taxon>
        <taxon>Pseudomonadati</taxon>
        <taxon>Pseudomonadota</taxon>
        <taxon>Betaproteobacteria</taxon>
        <taxon>Neisseriales</taxon>
        <taxon>Chitinibacteraceae</taxon>
        <taxon>Jeongeupia</taxon>
    </lineage>
</organism>
<sequence length="371" mass="41187">MKQLLDAIEARNKFNAFANSFRQDALDVVGVGWSKTRERIEGQLANKDLRERAENVLRSAYENNLLYCDKYVFLWRIEPAVAAALTDALPSFLDDQSPYLKSFPYPLNEDRLRASRAYRSPSGIVDDEESSTIFFVSKRETFKEVPIENEAIPEVLKEAGYVMLLGRRSHPYQVFDSVTINPNIGLVEMRIDCAKQLSEKDAVNAREGIRAKFNKLAATVTGNATTLGDPLNLYKALSPLYFGTGWVVRHIGHCNEGGYENQNKGRHRFDDVRNDDYHAAGEEAVSNMQLWGVTAVFNAPHGAGAPTLEIEGHSRMLSSVHPHVDVVRILDCASEEDYHLVLGTLLDCLKTAEAVTTATQHAVASSAAAAI</sequence>
<reference evidence="1 2" key="1">
    <citation type="submission" date="2021-01" db="EMBL/GenBank/DDBJ databases">
        <title>Draft Genome Sequence and Polyhydroxyalkanoate Biosynthetic Potential of Jeongeupia naejangsanensis Type Strain DSM 24253.</title>
        <authorList>
            <person name="Turrini P."/>
            <person name="Artuso I."/>
            <person name="Lugli G.A."/>
            <person name="Frangipani E."/>
            <person name="Ventura M."/>
            <person name="Visca P."/>
        </authorList>
    </citation>
    <scope>NUCLEOTIDE SEQUENCE [LARGE SCALE GENOMIC DNA]</scope>
    <source>
        <strain evidence="1 2">DSM 24253</strain>
    </source>
</reference>
<dbReference type="EMBL" id="JAESND010000001">
    <property type="protein sequence ID" value="MBM3114970.1"/>
    <property type="molecule type" value="Genomic_DNA"/>
</dbReference>
<gene>
    <name evidence="1" type="ORF">JMJ54_03935</name>
</gene>
<protein>
    <submittedName>
        <fullName evidence="1">Uncharacterized protein</fullName>
    </submittedName>
</protein>
<proteinExistence type="predicted"/>
<accession>A0ABS2BHP7</accession>
<keyword evidence="2" id="KW-1185">Reference proteome</keyword>
<name>A0ABS2BHP7_9NEIS</name>
<comment type="caution">
    <text evidence="1">The sequence shown here is derived from an EMBL/GenBank/DDBJ whole genome shotgun (WGS) entry which is preliminary data.</text>
</comment>